<dbReference type="InterPro" id="IPR010562">
    <property type="entry name" value="Haemolymph_juvenile_hormone-bd"/>
</dbReference>
<dbReference type="InterPro" id="IPR038606">
    <property type="entry name" value="To_sf"/>
</dbReference>
<evidence type="ECO:0000313" key="3">
    <source>
        <dbReference type="Proteomes" id="UP001153636"/>
    </source>
</evidence>
<feature type="chain" id="PRO_5040326867" evidence="1">
    <location>
        <begin position="19"/>
        <end position="242"/>
    </location>
</feature>
<dbReference type="Pfam" id="PF06585">
    <property type="entry name" value="JHBP"/>
    <property type="match status" value="1"/>
</dbReference>
<evidence type="ECO:0000313" key="2">
    <source>
        <dbReference type="EMBL" id="CAH1101329.1"/>
    </source>
</evidence>
<dbReference type="EMBL" id="OV651823">
    <property type="protein sequence ID" value="CAH1101329.1"/>
    <property type="molecule type" value="Genomic_DNA"/>
</dbReference>
<keyword evidence="1" id="KW-0732">Signal</keyword>
<gene>
    <name evidence="2" type="ORF">PSYICH_LOCUS2310</name>
</gene>
<sequence>MFGVKVVALLALALVVSATDLEDGLAIMACARRAINGGVPELNIPSHDPYVVIKHNFSWSGDIGVLLTNAKINFHDMTWAGLGTWELKATQQSKDVDKNAVFEFELWWRQMEMGGKYDAVENSGFIHQEQHGGFSMLMKDTAWRGSIDLTKPNEQSNGTVNSVKIDWDVKDLDITIDGLGLIDRPVAATLATAFKAGLNNHLIRNAVGDFIKMRLETIWWNTGKVWDLVQWCKDHPATSTDY</sequence>
<protein>
    <submittedName>
        <fullName evidence="2">Uncharacterized protein</fullName>
    </submittedName>
</protein>
<organism evidence="2 3">
    <name type="scientific">Psylliodes chrysocephalus</name>
    <dbReference type="NCBI Taxonomy" id="3402493"/>
    <lineage>
        <taxon>Eukaryota</taxon>
        <taxon>Metazoa</taxon>
        <taxon>Ecdysozoa</taxon>
        <taxon>Arthropoda</taxon>
        <taxon>Hexapoda</taxon>
        <taxon>Insecta</taxon>
        <taxon>Pterygota</taxon>
        <taxon>Neoptera</taxon>
        <taxon>Endopterygota</taxon>
        <taxon>Coleoptera</taxon>
        <taxon>Polyphaga</taxon>
        <taxon>Cucujiformia</taxon>
        <taxon>Chrysomeloidea</taxon>
        <taxon>Chrysomelidae</taxon>
        <taxon>Galerucinae</taxon>
        <taxon>Alticini</taxon>
        <taxon>Psylliodes</taxon>
    </lineage>
</organism>
<evidence type="ECO:0000256" key="1">
    <source>
        <dbReference type="SAM" id="SignalP"/>
    </source>
</evidence>
<dbReference type="Proteomes" id="UP001153636">
    <property type="component" value="Chromosome 11"/>
</dbReference>
<dbReference type="AlphaFoldDB" id="A0A9P0G453"/>
<accession>A0A9P0G453</accession>
<dbReference type="OrthoDB" id="6759118at2759"/>
<reference evidence="2" key="1">
    <citation type="submission" date="2022-01" db="EMBL/GenBank/DDBJ databases">
        <authorList>
            <person name="King R."/>
        </authorList>
    </citation>
    <scope>NUCLEOTIDE SEQUENCE</scope>
</reference>
<name>A0A9P0G453_9CUCU</name>
<dbReference type="Gene3D" id="3.15.10.30">
    <property type="entry name" value="Haemolymph juvenile hormone binding protein"/>
    <property type="match status" value="1"/>
</dbReference>
<keyword evidence="3" id="KW-1185">Reference proteome</keyword>
<proteinExistence type="predicted"/>
<feature type="signal peptide" evidence="1">
    <location>
        <begin position="1"/>
        <end position="18"/>
    </location>
</feature>